<evidence type="ECO:0000259" key="2">
    <source>
        <dbReference type="Pfam" id="PF20516"/>
    </source>
</evidence>
<dbReference type="OrthoDB" id="5244165at2759"/>
<organism evidence="3 4">
    <name type="scientific">Clonostachys rhizophaga</name>
    <dbReference type="NCBI Taxonomy" id="160324"/>
    <lineage>
        <taxon>Eukaryota</taxon>
        <taxon>Fungi</taxon>
        <taxon>Dikarya</taxon>
        <taxon>Ascomycota</taxon>
        <taxon>Pezizomycotina</taxon>
        <taxon>Sordariomycetes</taxon>
        <taxon>Hypocreomycetidae</taxon>
        <taxon>Hypocreales</taxon>
        <taxon>Bionectriaceae</taxon>
        <taxon>Clonostachys</taxon>
    </lineage>
</organism>
<keyword evidence="4" id="KW-1185">Reference proteome</keyword>
<dbReference type="AlphaFoldDB" id="A0A9N9VBJ7"/>
<protein>
    <recommendedName>
        <fullName evidence="2">PD-(D/E)XK nuclease-like domain-containing protein</fullName>
    </recommendedName>
</protein>
<accession>A0A9N9VBJ7</accession>
<name>A0A9N9VBJ7_9HYPO</name>
<gene>
    <name evidence="3" type="ORF">CRHIZ90672A_00004351</name>
</gene>
<feature type="compositionally biased region" description="Polar residues" evidence="1">
    <location>
        <begin position="180"/>
        <end position="205"/>
    </location>
</feature>
<feature type="region of interest" description="Disordered" evidence="1">
    <location>
        <begin position="176"/>
        <end position="205"/>
    </location>
</feature>
<dbReference type="Proteomes" id="UP000696573">
    <property type="component" value="Unassembled WGS sequence"/>
</dbReference>
<dbReference type="InterPro" id="IPR046797">
    <property type="entry name" value="PDDEXK_12"/>
</dbReference>
<evidence type="ECO:0000313" key="4">
    <source>
        <dbReference type="Proteomes" id="UP000696573"/>
    </source>
</evidence>
<dbReference type="EMBL" id="CABFNQ020000645">
    <property type="protein sequence ID" value="CAH0020540.1"/>
    <property type="molecule type" value="Genomic_DNA"/>
</dbReference>
<evidence type="ECO:0000256" key="1">
    <source>
        <dbReference type="SAM" id="MobiDB-lite"/>
    </source>
</evidence>
<sequence>MSSPPKRPRTTEYSDLDETPTRPRPQSVRHDSDGVVFDDPATQGVTAKRSTSSFTAVLFIPFEAIPKDGQPVEPGAAQEILPAALRGHSDFRDTRLRGFMWKTTQAGVEDEATLLENHAHLRDIVDDSIASSNLHRSEGAWNCLVHTPVLRRAISRFASLEVEPISSAQILPAFRPLSKGSDQTTSRPPNASVSGASGQGLGTPNTRLSATALSVHKMVDFAVVLRPKEELQNLINTFLDNQPYTTPTVNQTIYEHLRTRPAPIFIETKTSSGNMDTANVQLGIWVAAWHQLASVWNLMFVLDAGTEIRMLDGNFRIGDTDSILGIYQLQAAIFALADWTNDTFEPWFTDLLARATVSRLEQR</sequence>
<feature type="region of interest" description="Disordered" evidence="1">
    <location>
        <begin position="1"/>
        <end position="43"/>
    </location>
</feature>
<feature type="domain" description="PD-(D/E)XK nuclease-like" evidence="2">
    <location>
        <begin position="295"/>
        <end position="344"/>
    </location>
</feature>
<reference evidence="3" key="1">
    <citation type="submission" date="2021-10" db="EMBL/GenBank/DDBJ databases">
        <authorList>
            <person name="Piombo E."/>
        </authorList>
    </citation>
    <scope>NUCLEOTIDE SEQUENCE</scope>
</reference>
<evidence type="ECO:0000313" key="3">
    <source>
        <dbReference type="EMBL" id="CAH0020540.1"/>
    </source>
</evidence>
<proteinExistence type="predicted"/>
<comment type="caution">
    <text evidence="3">The sequence shown here is derived from an EMBL/GenBank/DDBJ whole genome shotgun (WGS) entry which is preliminary data.</text>
</comment>
<dbReference type="Pfam" id="PF20516">
    <property type="entry name" value="PDDEXK_12"/>
    <property type="match status" value="2"/>
</dbReference>
<feature type="domain" description="PD-(D/E)XK nuclease-like" evidence="2">
    <location>
        <begin position="89"/>
        <end position="291"/>
    </location>
</feature>